<dbReference type="PANTHER" id="PTHR31286:SF179">
    <property type="entry name" value="RNASE H TYPE-1 DOMAIN-CONTAINING PROTEIN"/>
    <property type="match status" value="1"/>
</dbReference>
<dbReference type="Proteomes" id="UP001552299">
    <property type="component" value="Unassembled WGS sequence"/>
</dbReference>
<dbReference type="Pfam" id="PF13456">
    <property type="entry name" value="RVT_3"/>
    <property type="match status" value="1"/>
</dbReference>
<evidence type="ECO:0000256" key="1">
    <source>
        <dbReference type="SAM" id="Phobius"/>
    </source>
</evidence>
<keyword evidence="1" id="KW-0472">Membrane</keyword>
<dbReference type="InterPro" id="IPR012337">
    <property type="entry name" value="RNaseH-like_sf"/>
</dbReference>
<dbReference type="AlphaFoldDB" id="A0ABD0UU86"/>
<evidence type="ECO:0000313" key="4">
    <source>
        <dbReference type="Proteomes" id="UP001552299"/>
    </source>
</evidence>
<feature type="domain" description="RNase H type-1" evidence="2">
    <location>
        <begin position="682"/>
        <end position="788"/>
    </location>
</feature>
<dbReference type="InterPro" id="IPR036397">
    <property type="entry name" value="RNaseH_sf"/>
</dbReference>
<proteinExistence type="predicted"/>
<dbReference type="Gene3D" id="3.30.420.10">
    <property type="entry name" value="Ribonuclease H-like superfamily/Ribonuclease H"/>
    <property type="match status" value="1"/>
</dbReference>
<gene>
    <name evidence="3" type="ORF">M5K25_013753</name>
</gene>
<reference evidence="3 4" key="1">
    <citation type="journal article" date="2024" name="Plant Biotechnol. J.">
        <title>Dendrobium thyrsiflorum genome and its molecular insights into genes involved in important horticultural traits.</title>
        <authorList>
            <person name="Chen B."/>
            <person name="Wang J.Y."/>
            <person name="Zheng P.J."/>
            <person name="Li K.L."/>
            <person name="Liang Y.M."/>
            <person name="Chen X.F."/>
            <person name="Zhang C."/>
            <person name="Zhao X."/>
            <person name="He X."/>
            <person name="Zhang G.Q."/>
            <person name="Liu Z.J."/>
            <person name="Xu Q."/>
        </authorList>
    </citation>
    <scope>NUCLEOTIDE SEQUENCE [LARGE SCALE GENOMIC DNA]</scope>
    <source>
        <strain evidence="3">GZMU011</strain>
    </source>
</reference>
<evidence type="ECO:0000313" key="3">
    <source>
        <dbReference type="EMBL" id="KAL0916259.1"/>
    </source>
</evidence>
<keyword evidence="4" id="KW-1185">Reference proteome</keyword>
<dbReference type="CDD" id="cd06222">
    <property type="entry name" value="RNase_H_like"/>
    <property type="match status" value="1"/>
</dbReference>
<dbReference type="PANTHER" id="PTHR31286">
    <property type="entry name" value="GLYCINE-RICH CELL WALL STRUCTURAL PROTEIN 1.8-LIKE"/>
    <property type="match status" value="1"/>
</dbReference>
<dbReference type="InterPro" id="IPR002156">
    <property type="entry name" value="RNaseH_domain"/>
</dbReference>
<feature type="transmembrane region" description="Helical" evidence="1">
    <location>
        <begin position="931"/>
        <end position="953"/>
    </location>
</feature>
<evidence type="ECO:0000259" key="2">
    <source>
        <dbReference type="Pfam" id="PF13456"/>
    </source>
</evidence>
<keyword evidence="1" id="KW-0812">Transmembrane</keyword>
<dbReference type="SUPFAM" id="SSF53098">
    <property type="entry name" value="Ribonuclease H-like"/>
    <property type="match status" value="1"/>
</dbReference>
<dbReference type="InterPro" id="IPR040256">
    <property type="entry name" value="At4g02000-like"/>
</dbReference>
<dbReference type="InterPro" id="IPR044730">
    <property type="entry name" value="RNase_H-like_dom_plant"/>
</dbReference>
<comment type="caution">
    <text evidence="3">The sequence shown here is derived from an EMBL/GenBank/DDBJ whole genome shotgun (WGS) entry which is preliminary data.</text>
</comment>
<keyword evidence="1" id="KW-1133">Transmembrane helix</keyword>
<accession>A0ABD0UU86</accession>
<organism evidence="3 4">
    <name type="scientific">Dendrobium thyrsiflorum</name>
    <name type="common">Pinecone-like raceme dendrobium</name>
    <name type="synonym">Orchid</name>
    <dbReference type="NCBI Taxonomy" id="117978"/>
    <lineage>
        <taxon>Eukaryota</taxon>
        <taxon>Viridiplantae</taxon>
        <taxon>Streptophyta</taxon>
        <taxon>Embryophyta</taxon>
        <taxon>Tracheophyta</taxon>
        <taxon>Spermatophyta</taxon>
        <taxon>Magnoliopsida</taxon>
        <taxon>Liliopsida</taxon>
        <taxon>Asparagales</taxon>
        <taxon>Orchidaceae</taxon>
        <taxon>Epidendroideae</taxon>
        <taxon>Malaxideae</taxon>
        <taxon>Dendrobiinae</taxon>
        <taxon>Dendrobium</taxon>
    </lineage>
</organism>
<dbReference type="EMBL" id="JANQDX010000011">
    <property type="protein sequence ID" value="KAL0916259.1"/>
    <property type="molecule type" value="Genomic_DNA"/>
</dbReference>
<sequence>MVNQQLKHSDLGFLDSKDTSKSFKDALAASSSSHHFPDLVCSTQRGLPSLWIFEEEILALAAPFKFALVGKFSVKRLSLNNIHKHVLIKLSNNLDYNRIFARCTYYVNNYFMKLIKWSPLFDITTESPIIHVWISFPNLRPHLFTHYILHGLGSLFGRPLQIDSAIASGSHPSMARILYLDSIWLGPEKYGYNQKVIFSDFPSFCEYCKVLGHNKMECFHLHPHLRKWSTKKRLTLLYPFLMLNADDLLKASKNTLQHPCSLIKETMVNPNTGNTLNPNNPIDIEPNLDVESISKNNSNGIELMVSLSAISKKNSGNMDIVGIAICTNNDNVDYDFLGVPPPSLPAIEDFNNMIMKCGSKFMWTNNHLWQRLDKILFNFDWVAALSNTMMNRKAPLAYYDGSNDIITFYLKCKRLKHVLRWWKKNVIGNLFENIIKDENKVFLLEDNFMLNNSNENKKYWRQRAISKSLYEGDQNTKYFHARANSKKSKYLSHNIKLQDGSFLENEEDVSKSAIDYFSNDNWHYNLLIDFLHKPMADSIFNIPLDLNRADTMIFNKSKDDEFCSKDVWNAIIFRSSKLMICFSNRWACHIAIIVIMIVFWLLWLERNNSKHLGVNMKCERIIICLELKIYQMYNAKLLLPKHFKGVMSWTNYFQISFDKKNIRNLFSVVYWVKSSFNQFKLNVDGYFSKVGAGYGGIFRNFKGNMVFGSAEKVHNGNVIIAEASALLLGLNLCSQFNIQNVWIESDSLIMFNLNKSNFCNNASLFYIFRIIMNHLKCIEYIISHIPRSGWLARKGFSLRETEIYTSMPNLHDLTCYVIRALLMDLIYMSNWLNLGMRSFYHGFGTLNGFYAIIDLSFDVECQSQLRDAFRSIMNHLKHIEYIISHIPRSGWLARKGFSLREIEIYTSLSNLHVLKGLVRMDKLGFSTFKRWSLISLIIVVSLAGFDLLCYPGSADGPVAGMLHGHHTLEC</sequence>
<feature type="transmembrane region" description="Helical" evidence="1">
    <location>
        <begin position="586"/>
        <end position="604"/>
    </location>
</feature>
<protein>
    <recommendedName>
        <fullName evidence="2">RNase H type-1 domain-containing protein</fullName>
    </recommendedName>
</protein>
<name>A0ABD0UU86_DENTH</name>